<evidence type="ECO:0000313" key="2">
    <source>
        <dbReference type="Proteomes" id="UP001054945"/>
    </source>
</evidence>
<dbReference type="Proteomes" id="UP001054945">
    <property type="component" value="Unassembled WGS sequence"/>
</dbReference>
<dbReference type="AlphaFoldDB" id="A0AAV4NM62"/>
<comment type="caution">
    <text evidence="1">The sequence shown here is derived from an EMBL/GenBank/DDBJ whole genome shotgun (WGS) entry which is preliminary data.</text>
</comment>
<protein>
    <submittedName>
        <fullName evidence="1">Uncharacterized protein</fullName>
    </submittedName>
</protein>
<gene>
    <name evidence="1" type="ORF">CEXT_579921</name>
</gene>
<accession>A0AAV4NM62</accession>
<organism evidence="1 2">
    <name type="scientific">Caerostris extrusa</name>
    <name type="common">Bark spider</name>
    <name type="synonym">Caerostris bankana</name>
    <dbReference type="NCBI Taxonomy" id="172846"/>
    <lineage>
        <taxon>Eukaryota</taxon>
        <taxon>Metazoa</taxon>
        <taxon>Ecdysozoa</taxon>
        <taxon>Arthropoda</taxon>
        <taxon>Chelicerata</taxon>
        <taxon>Arachnida</taxon>
        <taxon>Araneae</taxon>
        <taxon>Araneomorphae</taxon>
        <taxon>Entelegynae</taxon>
        <taxon>Araneoidea</taxon>
        <taxon>Araneidae</taxon>
        <taxon>Caerostris</taxon>
    </lineage>
</organism>
<name>A0AAV4NM62_CAEEX</name>
<dbReference type="EMBL" id="BPLR01021102">
    <property type="protein sequence ID" value="GIX85884.1"/>
    <property type="molecule type" value="Genomic_DNA"/>
</dbReference>
<keyword evidence="2" id="KW-1185">Reference proteome</keyword>
<reference evidence="1 2" key="1">
    <citation type="submission" date="2021-06" db="EMBL/GenBank/DDBJ databases">
        <title>Caerostris extrusa draft genome.</title>
        <authorList>
            <person name="Kono N."/>
            <person name="Arakawa K."/>
        </authorList>
    </citation>
    <scope>NUCLEOTIDE SEQUENCE [LARGE SCALE GENOMIC DNA]</scope>
</reference>
<evidence type="ECO:0000313" key="1">
    <source>
        <dbReference type="EMBL" id="GIX85884.1"/>
    </source>
</evidence>
<proteinExistence type="predicted"/>
<sequence length="108" mass="12341">MSYYWIRNFLVTAKAGFIKQKCPKRSPAEISETIEAQDDLVYSFNTSIVSSPNVPITICNKEVYACADNGANSIAGEQWKDVQRPIHHLTRDEILLQMHRIPHKHSVE</sequence>